<dbReference type="AlphaFoldDB" id="A0A518BAW5"/>
<evidence type="ECO:0000313" key="3">
    <source>
        <dbReference type="Proteomes" id="UP000317093"/>
    </source>
</evidence>
<dbReference type="SUPFAM" id="SSF63829">
    <property type="entry name" value="Calcium-dependent phosphotriesterase"/>
    <property type="match status" value="1"/>
</dbReference>
<dbReference type="RefSeq" id="WP_145261963.1">
    <property type="nucleotide sequence ID" value="NZ_CP036279.1"/>
</dbReference>
<evidence type="ECO:0008006" key="4">
    <source>
        <dbReference type="Google" id="ProtNLM"/>
    </source>
</evidence>
<dbReference type="Gene3D" id="2.130.10.10">
    <property type="entry name" value="YVTN repeat-like/Quinoprotein amine dehydrogenase"/>
    <property type="match status" value="1"/>
</dbReference>
<dbReference type="KEGG" id="knv:Pan216_49310"/>
<gene>
    <name evidence="2" type="ORF">Pan216_49310</name>
</gene>
<feature type="chain" id="PRO_5021740620" description="NHL repeat protein" evidence="1">
    <location>
        <begin position="29"/>
        <end position="342"/>
    </location>
</feature>
<dbReference type="InterPro" id="IPR015943">
    <property type="entry name" value="WD40/YVTN_repeat-like_dom_sf"/>
</dbReference>
<organism evidence="2 3">
    <name type="scientific">Kolteria novifilia</name>
    <dbReference type="NCBI Taxonomy" id="2527975"/>
    <lineage>
        <taxon>Bacteria</taxon>
        <taxon>Pseudomonadati</taxon>
        <taxon>Planctomycetota</taxon>
        <taxon>Planctomycetia</taxon>
        <taxon>Kolteriales</taxon>
        <taxon>Kolteriaceae</taxon>
        <taxon>Kolteria</taxon>
    </lineage>
</organism>
<evidence type="ECO:0000313" key="2">
    <source>
        <dbReference type="EMBL" id="QDU64043.1"/>
    </source>
</evidence>
<name>A0A518BAW5_9BACT</name>
<protein>
    <recommendedName>
        <fullName evidence="4">NHL repeat protein</fullName>
    </recommendedName>
</protein>
<keyword evidence="3" id="KW-1185">Reference proteome</keyword>
<reference evidence="2 3" key="1">
    <citation type="submission" date="2019-02" db="EMBL/GenBank/DDBJ databases">
        <title>Deep-cultivation of Planctomycetes and their phenomic and genomic characterization uncovers novel biology.</title>
        <authorList>
            <person name="Wiegand S."/>
            <person name="Jogler M."/>
            <person name="Boedeker C."/>
            <person name="Pinto D."/>
            <person name="Vollmers J."/>
            <person name="Rivas-Marin E."/>
            <person name="Kohn T."/>
            <person name="Peeters S.H."/>
            <person name="Heuer A."/>
            <person name="Rast P."/>
            <person name="Oberbeckmann S."/>
            <person name="Bunk B."/>
            <person name="Jeske O."/>
            <person name="Meyerdierks A."/>
            <person name="Storesund J.E."/>
            <person name="Kallscheuer N."/>
            <person name="Luecker S."/>
            <person name="Lage O.M."/>
            <person name="Pohl T."/>
            <person name="Merkel B.J."/>
            <person name="Hornburger P."/>
            <person name="Mueller R.-W."/>
            <person name="Bruemmer F."/>
            <person name="Labrenz M."/>
            <person name="Spormann A.M."/>
            <person name="Op den Camp H."/>
            <person name="Overmann J."/>
            <person name="Amann R."/>
            <person name="Jetten M.S.M."/>
            <person name="Mascher T."/>
            <person name="Medema M.H."/>
            <person name="Devos D.P."/>
            <person name="Kaster A.-K."/>
            <person name="Ovreas L."/>
            <person name="Rohde M."/>
            <person name="Galperin M.Y."/>
            <person name="Jogler C."/>
        </authorList>
    </citation>
    <scope>NUCLEOTIDE SEQUENCE [LARGE SCALE GENOMIC DNA]</scope>
    <source>
        <strain evidence="2 3">Pan216</strain>
    </source>
</reference>
<keyword evidence="1" id="KW-0732">Signal</keyword>
<accession>A0A518BAW5</accession>
<evidence type="ECO:0000256" key="1">
    <source>
        <dbReference type="SAM" id="SignalP"/>
    </source>
</evidence>
<dbReference type="EMBL" id="CP036279">
    <property type="protein sequence ID" value="QDU64043.1"/>
    <property type="molecule type" value="Genomic_DNA"/>
</dbReference>
<dbReference type="Proteomes" id="UP000317093">
    <property type="component" value="Chromosome"/>
</dbReference>
<proteinExistence type="predicted"/>
<sequence precursor="true">MPFLKTTAPLLSLSVLATLLSGASLVSADDLKMTTIASGLDNPCGIAIQPDTGHLFVTCNKSVLRIDPKAPGKTHEEIVGFPTDVYGKGPKYNISGLGASFLDSNTLVVGGGGLPDGKEIVRFYEVGSTPGQPKKADDMKFKSGPIPPGKDSVRGEGNFYGVVPIGTTLFISCNGDDTKGWVSTIALQGGKPGKLTPTIATKVVTGVDAPTPVAKSPEGELAVGQLGEITVPHDSLYTTYDPASHKLTKKVKIGLHDITGLAFSKSGKIYALDFAWLKPEDGGLFTIKVDGDSAKSTQLQKILHPTAMAFAADGSLYITALGQPADSGSGMKGSVIKIEGLD</sequence>
<dbReference type="OrthoDB" id="210680at2"/>
<feature type="signal peptide" evidence="1">
    <location>
        <begin position="1"/>
        <end position="28"/>
    </location>
</feature>